<dbReference type="InterPro" id="IPR040919">
    <property type="entry name" value="Asparaginase_C"/>
</dbReference>
<dbReference type="RefSeq" id="WP_158946894.1">
    <property type="nucleotide sequence ID" value="NZ_CP046400.1"/>
</dbReference>
<dbReference type="InterPro" id="IPR020827">
    <property type="entry name" value="Asparaginase/glutaminase_AS1"/>
</dbReference>
<evidence type="ECO:0000256" key="1">
    <source>
        <dbReference type="ARBA" id="ARBA00010518"/>
    </source>
</evidence>
<dbReference type="PRINTS" id="PR00139">
    <property type="entry name" value="ASNGLNASE"/>
</dbReference>
<evidence type="ECO:0000313" key="8">
    <source>
        <dbReference type="EMBL" id="QGY39669.1"/>
    </source>
</evidence>
<dbReference type="EMBL" id="CP046400">
    <property type="protein sequence ID" value="QGY39669.1"/>
    <property type="molecule type" value="Genomic_DNA"/>
</dbReference>
<evidence type="ECO:0000256" key="5">
    <source>
        <dbReference type="PROSITE-ProRule" id="PRU10099"/>
    </source>
</evidence>
<dbReference type="CDD" id="cd08964">
    <property type="entry name" value="L-asparaginase_II"/>
    <property type="match status" value="1"/>
</dbReference>
<accession>A0A6I6JES2</accession>
<dbReference type="PIRSF" id="PIRSF500176">
    <property type="entry name" value="L_ASNase"/>
    <property type="match status" value="1"/>
</dbReference>
<evidence type="ECO:0000256" key="3">
    <source>
        <dbReference type="PIRSR" id="PIRSR001220-1"/>
    </source>
</evidence>
<dbReference type="AlphaFoldDB" id="A0A6I6JES2"/>
<dbReference type="SMART" id="SM00870">
    <property type="entry name" value="Asparaginase"/>
    <property type="match status" value="1"/>
</dbReference>
<dbReference type="PANTHER" id="PTHR11707:SF28">
    <property type="entry name" value="60 KDA LYSOPHOSPHOLIPASE"/>
    <property type="match status" value="1"/>
</dbReference>
<dbReference type="Gene3D" id="3.40.50.40">
    <property type="match status" value="1"/>
</dbReference>
<dbReference type="KEGG" id="psel:GM415_05905"/>
<dbReference type="InterPro" id="IPR027474">
    <property type="entry name" value="L-asparaginase_N"/>
</dbReference>
<dbReference type="InterPro" id="IPR036152">
    <property type="entry name" value="Asp/glu_Ase-like_sf"/>
</dbReference>
<dbReference type="PIRSF" id="PIRSF001220">
    <property type="entry name" value="L-ASNase_gatD"/>
    <property type="match status" value="1"/>
</dbReference>
<gene>
    <name evidence="8" type="ORF">GM415_05905</name>
</gene>
<dbReference type="InterPro" id="IPR004550">
    <property type="entry name" value="AsnASE_II"/>
</dbReference>
<evidence type="ECO:0000256" key="4">
    <source>
        <dbReference type="PIRSR" id="PIRSR001220-2"/>
    </source>
</evidence>
<comment type="similarity">
    <text evidence="1">Belongs to the asparaginase 1 family.</text>
</comment>
<dbReference type="PROSITE" id="PS00144">
    <property type="entry name" value="ASN_GLN_ASE_1"/>
    <property type="match status" value="1"/>
</dbReference>
<dbReference type="Pfam" id="PF00710">
    <property type="entry name" value="Asparaginase"/>
    <property type="match status" value="1"/>
</dbReference>
<proteinExistence type="inferred from homology"/>
<dbReference type="Pfam" id="PF17763">
    <property type="entry name" value="Asparaginase_C"/>
    <property type="match status" value="1"/>
</dbReference>
<evidence type="ECO:0000259" key="7">
    <source>
        <dbReference type="Pfam" id="PF17763"/>
    </source>
</evidence>
<feature type="domain" description="Asparaginase/glutaminase C-terminal" evidence="7">
    <location>
        <begin position="216"/>
        <end position="331"/>
    </location>
</feature>
<name>A0A6I6JES2_9BACT</name>
<protein>
    <submittedName>
        <fullName evidence="8">Asparaginase</fullName>
    </submittedName>
</protein>
<feature type="active site" description="O-isoaspartyl threonine intermediate" evidence="3">
    <location>
        <position position="18"/>
    </location>
</feature>
<dbReference type="PROSITE" id="PS51732">
    <property type="entry name" value="ASN_GLN_ASE_3"/>
    <property type="match status" value="1"/>
</dbReference>
<organism evidence="8 9">
    <name type="scientific">Pseudodesulfovibrio cashew</name>
    <dbReference type="NCBI Taxonomy" id="2678688"/>
    <lineage>
        <taxon>Bacteria</taxon>
        <taxon>Pseudomonadati</taxon>
        <taxon>Thermodesulfobacteriota</taxon>
        <taxon>Desulfovibrionia</taxon>
        <taxon>Desulfovibrionales</taxon>
        <taxon>Desulfovibrionaceae</taxon>
    </lineage>
</organism>
<feature type="binding site" evidence="4">
    <location>
        <position position="62"/>
    </location>
    <ligand>
        <name>substrate</name>
    </ligand>
</feature>
<dbReference type="PANTHER" id="PTHR11707">
    <property type="entry name" value="L-ASPARAGINASE"/>
    <property type="match status" value="1"/>
</dbReference>
<dbReference type="Proteomes" id="UP000428328">
    <property type="component" value="Chromosome"/>
</dbReference>
<reference evidence="8 9" key="1">
    <citation type="submission" date="2019-11" db="EMBL/GenBank/DDBJ databases">
        <authorList>
            <person name="Zheng R.K."/>
            <person name="Sun C.M."/>
        </authorList>
    </citation>
    <scope>NUCLEOTIDE SEQUENCE [LARGE SCALE GENOMIC DNA]</scope>
    <source>
        <strain evidence="8 9">SRB007</strain>
    </source>
</reference>
<dbReference type="Gene3D" id="3.40.50.1170">
    <property type="entry name" value="L-asparaginase, N-terminal domain"/>
    <property type="match status" value="1"/>
</dbReference>
<dbReference type="SFLD" id="SFLDS00057">
    <property type="entry name" value="Glutaminase/Asparaginase"/>
    <property type="match status" value="1"/>
</dbReference>
<feature type="binding site" evidence="4">
    <location>
        <begin position="95"/>
        <end position="96"/>
    </location>
    <ligand>
        <name>substrate</name>
    </ligand>
</feature>
<keyword evidence="9" id="KW-1185">Reference proteome</keyword>
<dbReference type="SUPFAM" id="SSF53774">
    <property type="entry name" value="Glutaminase/Asparaginase"/>
    <property type="match status" value="1"/>
</dbReference>
<feature type="domain" description="L-asparaginase N-terminal" evidence="6">
    <location>
        <begin position="10"/>
        <end position="194"/>
    </location>
</feature>
<evidence type="ECO:0000313" key="9">
    <source>
        <dbReference type="Proteomes" id="UP000428328"/>
    </source>
</evidence>
<dbReference type="InterPro" id="IPR027473">
    <property type="entry name" value="L-asparaginase_C"/>
</dbReference>
<dbReference type="GO" id="GO:0006528">
    <property type="term" value="P:asparagine metabolic process"/>
    <property type="evidence" value="ECO:0007669"/>
    <property type="project" value="InterPro"/>
</dbReference>
<evidence type="ECO:0000259" key="6">
    <source>
        <dbReference type="Pfam" id="PF00710"/>
    </source>
</evidence>
<dbReference type="InterPro" id="IPR006034">
    <property type="entry name" value="Asparaginase/glutaminase-like"/>
</dbReference>
<dbReference type="InterPro" id="IPR037152">
    <property type="entry name" value="L-asparaginase_N_sf"/>
</dbReference>
<keyword evidence="2" id="KW-0378">Hydrolase</keyword>
<sequence length="334" mass="35433">MPTQKQHSEILIFFTGGTIGMSPSEGVHGVAPGGNFEKLLNQLAPQDENVRLKPVLWSDKPSPHMTPEDMFRLAREVEEGLAAPSVLGAVILHGTDVLAETAYLCDLVIDSDKPVILTGSMRYYSESGYDGIRNLINAVRAILLPIPPGTGACLLMTDRIFAAREAVKVNSLNVDAFESREAGIVGYVAGESVILAGCPLHHAPRRKISPAAIEPKVALLTAYTGMDRSLIDHAKSVGNKGIVIEGFGAGNVPPGAVPALEACLADNIPVVLATRCIEGGVWPIYGYPGGGADLQDKGIILCGRLGGPKARIRLMCALGLTSSMEEIRDMFEDV</sequence>
<feature type="active site" evidence="5">
    <location>
        <position position="18"/>
    </location>
</feature>
<evidence type="ECO:0000256" key="2">
    <source>
        <dbReference type="ARBA" id="ARBA00022801"/>
    </source>
</evidence>
<dbReference type="GO" id="GO:0004067">
    <property type="term" value="F:asparaginase activity"/>
    <property type="evidence" value="ECO:0007669"/>
    <property type="project" value="UniProtKB-UniRule"/>
</dbReference>